<comment type="caution">
    <text evidence="1">The sequence shown here is derived from an EMBL/GenBank/DDBJ whole genome shotgun (WGS) entry which is preliminary data.</text>
</comment>
<gene>
    <name evidence="1" type="ORF">JYU34_007274</name>
</gene>
<dbReference type="Proteomes" id="UP000823941">
    <property type="component" value="Chromosome 10"/>
</dbReference>
<evidence type="ECO:0000313" key="1">
    <source>
        <dbReference type="EMBL" id="KAG7307132.1"/>
    </source>
</evidence>
<accession>A0ABQ7QQ30</accession>
<evidence type="ECO:0000313" key="2">
    <source>
        <dbReference type="Proteomes" id="UP000823941"/>
    </source>
</evidence>
<reference evidence="1 2" key="1">
    <citation type="submission" date="2021-06" db="EMBL/GenBank/DDBJ databases">
        <title>A haploid diamondback moth (Plutella xylostella L.) genome assembly resolves 31 chromosomes and identifies a diamide resistance mutation.</title>
        <authorList>
            <person name="Ward C.M."/>
            <person name="Perry K.D."/>
            <person name="Baker G."/>
            <person name="Powis K."/>
            <person name="Heckel D.G."/>
            <person name="Baxter S.W."/>
        </authorList>
    </citation>
    <scope>NUCLEOTIDE SEQUENCE [LARGE SCALE GENOMIC DNA]</scope>
    <source>
        <strain evidence="1 2">LV</strain>
        <tissue evidence="1">Single pupa</tissue>
    </source>
</reference>
<organism evidence="1 2">
    <name type="scientific">Plutella xylostella</name>
    <name type="common">Diamondback moth</name>
    <name type="synonym">Plutella maculipennis</name>
    <dbReference type="NCBI Taxonomy" id="51655"/>
    <lineage>
        <taxon>Eukaryota</taxon>
        <taxon>Metazoa</taxon>
        <taxon>Ecdysozoa</taxon>
        <taxon>Arthropoda</taxon>
        <taxon>Hexapoda</taxon>
        <taxon>Insecta</taxon>
        <taxon>Pterygota</taxon>
        <taxon>Neoptera</taxon>
        <taxon>Endopterygota</taxon>
        <taxon>Lepidoptera</taxon>
        <taxon>Glossata</taxon>
        <taxon>Ditrysia</taxon>
        <taxon>Yponomeutoidea</taxon>
        <taxon>Plutellidae</taxon>
        <taxon>Plutella</taxon>
    </lineage>
</organism>
<keyword evidence="2" id="KW-1185">Reference proteome</keyword>
<sequence>MIGDMNVNIGSASDDKNSQRYLNLLAFHGLLPCHSYVTRPASGSCLDHVFLKSRNASSTIVLNSTITDHKCDDNKFCNQVYPYNEIGRAGALKIHRVIYG</sequence>
<dbReference type="SUPFAM" id="SSF56219">
    <property type="entry name" value="DNase I-like"/>
    <property type="match status" value="1"/>
</dbReference>
<proteinExistence type="predicted"/>
<name>A0ABQ7QQ30_PLUXY</name>
<protein>
    <submittedName>
        <fullName evidence="1">Uncharacterized protein</fullName>
    </submittedName>
</protein>
<dbReference type="InterPro" id="IPR036691">
    <property type="entry name" value="Endo/exonu/phosph_ase_sf"/>
</dbReference>
<dbReference type="EMBL" id="JAHIBW010000010">
    <property type="protein sequence ID" value="KAG7307132.1"/>
    <property type="molecule type" value="Genomic_DNA"/>
</dbReference>